<keyword evidence="3" id="KW-0539">Nucleus</keyword>
<dbReference type="GO" id="GO:0000723">
    <property type="term" value="P:telomere maintenance"/>
    <property type="evidence" value="ECO:0007669"/>
    <property type="project" value="TreeGrafter"/>
</dbReference>
<dbReference type="GO" id="GO:0035861">
    <property type="term" value="C:site of double-strand break"/>
    <property type="evidence" value="ECO:0007669"/>
    <property type="project" value="TreeGrafter"/>
</dbReference>
<dbReference type="EMBL" id="MSZU01000087">
    <property type="protein sequence ID" value="OMP84578.1"/>
    <property type="molecule type" value="Genomic_DNA"/>
</dbReference>
<dbReference type="Gene3D" id="3.70.10.10">
    <property type="match status" value="1"/>
</dbReference>
<evidence type="ECO:0000256" key="4">
    <source>
        <dbReference type="PIRNR" id="PIRNR011312"/>
    </source>
</evidence>
<dbReference type="GO" id="GO:0030896">
    <property type="term" value="C:checkpoint clamp complex"/>
    <property type="evidence" value="ECO:0007669"/>
    <property type="project" value="InterPro"/>
</dbReference>
<dbReference type="OrthoDB" id="419537at2759"/>
<dbReference type="GO" id="GO:0005730">
    <property type="term" value="C:nucleolus"/>
    <property type="evidence" value="ECO:0007669"/>
    <property type="project" value="InterPro"/>
</dbReference>
<evidence type="ECO:0000256" key="2">
    <source>
        <dbReference type="ARBA" id="ARBA00005563"/>
    </source>
</evidence>
<evidence type="ECO:0000313" key="6">
    <source>
        <dbReference type="Proteomes" id="UP000190776"/>
    </source>
</evidence>
<organism evidence="5 6">
    <name type="scientific">Diplodia seriata</name>
    <dbReference type="NCBI Taxonomy" id="420778"/>
    <lineage>
        <taxon>Eukaryota</taxon>
        <taxon>Fungi</taxon>
        <taxon>Dikarya</taxon>
        <taxon>Ascomycota</taxon>
        <taxon>Pezizomycotina</taxon>
        <taxon>Dothideomycetes</taxon>
        <taxon>Dothideomycetes incertae sedis</taxon>
        <taxon>Botryosphaeriales</taxon>
        <taxon>Botryosphaeriaceae</taxon>
        <taxon>Diplodia</taxon>
    </lineage>
</organism>
<proteinExistence type="inferred from homology"/>
<dbReference type="Pfam" id="PF04005">
    <property type="entry name" value="Hus1"/>
    <property type="match status" value="1"/>
</dbReference>
<protein>
    <recommendedName>
        <fullName evidence="4">Checkpoint protein</fullName>
    </recommendedName>
</protein>
<sequence>MRFKASIQHVNTFAKLAASLASLGPVAWVRLNEDEVRFTIIPEQGTQVWAVLAIDSIFDEDYNIQSAANNVINLEVPLAPLQRALKSALTATSASIRLTKKDNTPVLSLTIVTNPLGSSTHGAFGSGGPSDTYGFGEASLEAQDTRDRETIVTQDVPVRVLNPNNVEGIHEPRCREPDVHILLPSLLQLKSISDRFTRLALAAKANGTGGGGAGPRLEMAANMHGCLKLSIRTDAMNISSVWTGLSNPELDPSHVEGGVEGIRQHPSTKMKELGSADGRSEEGWATVRIDGKDWSKVMSVGRLCGKVIACFSDEHALILYVYLPNDEDGREDSVLTVGSLCFSPTGHRHSLTGCSTT</sequence>
<name>A0A1S8BB54_9PEZI</name>
<dbReference type="GO" id="GO:0033314">
    <property type="term" value="P:mitotic DNA replication checkpoint signaling"/>
    <property type="evidence" value="ECO:0007669"/>
    <property type="project" value="TreeGrafter"/>
</dbReference>
<dbReference type="PIRSF" id="PIRSF011312">
    <property type="entry name" value="Cell_cycle_HUS1"/>
    <property type="match status" value="1"/>
</dbReference>
<dbReference type="InterPro" id="IPR016580">
    <property type="entry name" value="HUS1"/>
</dbReference>
<comment type="caution">
    <text evidence="5">The sequence shown here is derived from an EMBL/GenBank/DDBJ whole genome shotgun (WGS) entry which is preliminary data.</text>
</comment>
<evidence type="ECO:0000256" key="1">
    <source>
        <dbReference type="ARBA" id="ARBA00004123"/>
    </source>
</evidence>
<accession>A0A1S8BB54</accession>
<dbReference type="AlphaFoldDB" id="A0A1S8BB54"/>
<comment type="similarity">
    <text evidence="2 4">Belongs to the HUS1 family.</text>
</comment>
<dbReference type="PANTHER" id="PTHR12900">
    <property type="entry name" value="MITOTIC AND DNA DAMAGE CHECKPOINT PROTEIN HUS1"/>
    <property type="match status" value="1"/>
</dbReference>
<dbReference type="STRING" id="420778.A0A1S8BB54"/>
<dbReference type="PANTHER" id="PTHR12900:SF0">
    <property type="entry name" value="CHECKPOINT PROTEIN"/>
    <property type="match status" value="1"/>
</dbReference>
<evidence type="ECO:0000313" key="5">
    <source>
        <dbReference type="EMBL" id="OMP84578.1"/>
    </source>
</evidence>
<reference evidence="5 6" key="1">
    <citation type="submission" date="2017-01" db="EMBL/GenBank/DDBJ databases">
        <title>Draft genome sequence of Diplodia seriata F98.1, a fungal species involved in grapevine trunk diseases.</title>
        <authorList>
            <person name="Robert-Siegwald G."/>
            <person name="Vallet J."/>
            <person name="Abou-Mansour E."/>
            <person name="Xu J."/>
            <person name="Rey P."/>
            <person name="Bertsch C."/>
            <person name="Rego C."/>
            <person name="Larignon P."/>
            <person name="Fontaine F."/>
            <person name="Lebrun M.-H."/>
        </authorList>
    </citation>
    <scope>NUCLEOTIDE SEQUENCE [LARGE SCALE GENOMIC DNA]</scope>
    <source>
        <strain evidence="5 6">F98.1</strain>
    </source>
</reference>
<dbReference type="Proteomes" id="UP000190776">
    <property type="component" value="Unassembled WGS sequence"/>
</dbReference>
<dbReference type="GO" id="GO:0044778">
    <property type="term" value="P:meiotic DNA integrity checkpoint signaling"/>
    <property type="evidence" value="ECO:0007669"/>
    <property type="project" value="TreeGrafter"/>
</dbReference>
<dbReference type="InterPro" id="IPR007150">
    <property type="entry name" value="HUS1/Mec3"/>
</dbReference>
<dbReference type="GO" id="GO:0006289">
    <property type="term" value="P:nucleotide-excision repair"/>
    <property type="evidence" value="ECO:0007669"/>
    <property type="project" value="TreeGrafter"/>
</dbReference>
<dbReference type="GO" id="GO:0000724">
    <property type="term" value="P:double-strand break repair via homologous recombination"/>
    <property type="evidence" value="ECO:0007669"/>
    <property type="project" value="TreeGrafter"/>
</dbReference>
<gene>
    <name evidence="5" type="ORF">BK809_0001681</name>
</gene>
<evidence type="ECO:0000256" key="3">
    <source>
        <dbReference type="ARBA" id="ARBA00023242"/>
    </source>
</evidence>
<dbReference type="GO" id="GO:0031573">
    <property type="term" value="P:mitotic intra-S DNA damage checkpoint signaling"/>
    <property type="evidence" value="ECO:0007669"/>
    <property type="project" value="TreeGrafter"/>
</dbReference>
<comment type="subcellular location">
    <subcellularLocation>
        <location evidence="1">Nucleus</location>
    </subcellularLocation>
</comment>